<reference evidence="2" key="1">
    <citation type="journal article" date="2012" name="PLoS Genet.">
        <title>Comparative analysis of the genomes of two field isolates of the rice blast fungus Magnaporthe oryzae.</title>
        <authorList>
            <person name="Xue M."/>
            <person name="Yang J."/>
            <person name="Li Z."/>
            <person name="Hu S."/>
            <person name="Yao N."/>
            <person name="Dean R.A."/>
            <person name="Zhao W."/>
            <person name="Shen M."/>
            <person name="Zhang H."/>
            <person name="Li C."/>
            <person name="Liu L."/>
            <person name="Cao L."/>
            <person name="Xu X."/>
            <person name="Xing Y."/>
            <person name="Hsiang T."/>
            <person name="Zhang Z."/>
            <person name="Xu J.R."/>
            <person name="Peng Y.L."/>
        </authorList>
    </citation>
    <scope>NUCLEOTIDE SEQUENCE</scope>
    <source>
        <strain evidence="2">Y34</strain>
    </source>
</reference>
<dbReference type="Proteomes" id="UP000011086">
    <property type="component" value="Unassembled WGS sequence"/>
</dbReference>
<feature type="region of interest" description="Disordered" evidence="1">
    <location>
        <begin position="1"/>
        <end position="234"/>
    </location>
</feature>
<sequence length="528" mass="57279">MSAYPPLSRTRSIKRPANAEPNDSDISRLPAVGESRTSTASPSRLPVKPSLSGIARSASVSTRTTTASASTTAPRAAPKTRTGGLLSKLGSKTLRPAQQNENVAPARDAAGSGVTGTGAGLRRPTPSSAAVAPRPKTSGGPAGAERSVNSNHSRAKSSATTLTEATLLRPAQSSSHASMSTTSSMASRPPVTAQTKALHRRAPSNPVRTRTLDQPKPQHLQQPPQPEQPQAARANKPAFNTMQQHFSPLKMAAPKPLTSTFLAPPSPSKLPANVAITAETSRRQTELLQLCLLHREAGPTTNRWHASARSRLAKRFDSVAKANAAVTQAKARRTEDVNAQALDAWVRRGGAHDPRQLEEKVQALDAVLSGLWELSEPGGRHARVVRQFEKWLEHLRYVNDRRECGVFDVDDEFVFISELDAAWHDECASMARKLDNWRTDLRYLEGGVDDSAQKPSGKHSTEIEEEQSSLTVILAACRSLSHDMLEEIKSMEQIEREALKQESDWVEKIAIDDAQDDTPRAGAIWRVL</sequence>
<dbReference type="AlphaFoldDB" id="A0AA97P9H5"/>
<protein>
    <submittedName>
        <fullName evidence="2">Uncharacterized protein</fullName>
    </submittedName>
</protein>
<evidence type="ECO:0000256" key="1">
    <source>
        <dbReference type="SAM" id="MobiDB-lite"/>
    </source>
</evidence>
<feature type="compositionally biased region" description="Polar residues" evidence="1">
    <location>
        <begin position="147"/>
        <end position="158"/>
    </location>
</feature>
<evidence type="ECO:0000313" key="2">
    <source>
        <dbReference type="EMBL" id="ELQ44475.1"/>
    </source>
</evidence>
<proteinExistence type="predicted"/>
<name>A0AA97P9H5_PYRO3</name>
<accession>A0AA97P9H5</accession>
<organism evidence="2">
    <name type="scientific">Pyricularia oryzae (strain Y34)</name>
    <name type="common">Rice blast fungus</name>
    <name type="synonym">Magnaporthe oryzae</name>
    <dbReference type="NCBI Taxonomy" id="1143189"/>
    <lineage>
        <taxon>Eukaryota</taxon>
        <taxon>Fungi</taxon>
        <taxon>Dikarya</taxon>
        <taxon>Ascomycota</taxon>
        <taxon>Pezizomycotina</taxon>
        <taxon>Sordariomycetes</taxon>
        <taxon>Sordariomycetidae</taxon>
        <taxon>Magnaporthales</taxon>
        <taxon>Pyriculariaceae</taxon>
        <taxon>Pyricularia</taxon>
    </lineage>
</organism>
<dbReference type="EMBL" id="JH793710">
    <property type="protein sequence ID" value="ELQ44475.1"/>
    <property type="molecule type" value="Genomic_DNA"/>
</dbReference>
<feature type="compositionally biased region" description="Low complexity" evidence="1">
    <location>
        <begin position="159"/>
        <end position="187"/>
    </location>
</feature>
<dbReference type="SMR" id="A0AA97P9H5"/>
<gene>
    <name evidence="2" type="ORF">OOU_Y34scaffold00087g54</name>
</gene>
<feature type="compositionally biased region" description="Low complexity" evidence="1">
    <location>
        <begin position="55"/>
        <end position="95"/>
    </location>
</feature>